<feature type="transmembrane region" description="Helical" evidence="6">
    <location>
        <begin position="155"/>
        <end position="173"/>
    </location>
</feature>
<feature type="transmembrane region" description="Helical" evidence="6">
    <location>
        <begin position="92"/>
        <end position="115"/>
    </location>
</feature>
<evidence type="ECO:0000313" key="8">
    <source>
        <dbReference type="Proteomes" id="UP001054902"/>
    </source>
</evidence>
<comment type="caution">
    <text evidence="7">The sequence shown here is derived from an EMBL/GenBank/DDBJ whole genome shotgun (WGS) entry which is preliminary data.</text>
</comment>
<accession>A0AAD3D1B4</accession>
<dbReference type="SUPFAM" id="SSF81321">
    <property type="entry name" value="Family A G protein-coupled receptor-like"/>
    <property type="match status" value="1"/>
</dbReference>
<dbReference type="Gene3D" id="1.20.1070.10">
    <property type="entry name" value="Rhodopsin 7-helix transmembrane proteins"/>
    <property type="match status" value="1"/>
</dbReference>
<evidence type="ECO:0000256" key="4">
    <source>
        <dbReference type="ARBA" id="ARBA00023136"/>
    </source>
</evidence>
<evidence type="ECO:0000313" key="7">
    <source>
        <dbReference type="EMBL" id="GFH55873.1"/>
    </source>
</evidence>
<feature type="compositionally biased region" description="Basic and acidic residues" evidence="5">
    <location>
        <begin position="445"/>
        <end position="455"/>
    </location>
</feature>
<gene>
    <name evidence="7" type="ORF">CTEN210_12349</name>
</gene>
<evidence type="ECO:0000256" key="5">
    <source>
        <dbReference type="SAM" id="MobiDB-lite"/>
    </source>
</evidence>
<dbReference type="PANTHER" id="PTHR23112">
    <property type="entry name" value="G PROTEIN-COUPLED RECEPTOR 157-RELATED"/>
    <property type="match status" value="1"/>
</dbReference>
<dbReference type="GO" id="GO:0007189">
    <property type="term" value="P:adenylate cyclase-activating G protein-coupled receptor signaling pathway"/>
    <property type="evidence" value="ECO:0007669"/>
    <property type="project" value="TreeGrafter"/>
</dbReference>
<dbReference type="PANTHER" id="PTHR23112:SF0">
    <property type="entry name" value="TRANSMEMBRANE PROTEIN 116"/>
    <property type="match status" value="1"/>
</dbReference>
<evidence type="ECO:0000256" key="6">
    <source>
        <dbReference type="SAM" id="Phobius"/>
    </source>
</evidence>
<keyword evidence="8" id="KW-1185">Reference proteome</keyword>
<dbReference type="GO" id="GO:0004930">
    <property type="term" value="F:G protein-coupled receptor activity"/>
    <property type="evidence" value="ECO:0007669"/>
    <property type="project" value="TreeGrafter"/>
</dbReference>
<proteinExistence type="predicted"/>
<evidence type="ECO:0000256" key="3">
    <source>
        <dbReference type="ARBA" id="ARBA00022989"/>
    </source>
</evidence>
<name>A0AAD3D1B4_9STRA</name>
<feature type="transmembrane region" description="Helical" evidence="6">
    <location>
        <begin position="51"/>
        <end position="80"/>
    </location>
</feature>
<feature type="region of interest" description="Disordered" evidence="5">
    <location>
        <begin position="439"/>
        <end position="482"/>
    </location>
</feature>
<reference evidence="7 8" key="1">
    <citation type="journal article" date="2021" name="Sci. Rep.">
        <title>The genome of the diatom Chaetoceros tenuissimus carries an ancient integrated fragment of an extant virus.</title>
        <authorList>
            <person name="Hongo Y."/>
            <person name="Kimura K."/>
            <person name="Takaki Y."/>
            <person name="Yoshida Y."/>
            <person name="Baba S."/>
            <person name="Kobayashi G."/>
            <person name="Nagasaki K."/>
            <person name="Hano T."/>
            <person name="Tomaru Y."/>
        </authorList>
    </citation>
    <scope>NUCLEOTIDE SEQUENCE [LARGE SCALE GENOMIC DNA]</scope>
    <source>
        <strain evidence="7 8">NIES-3715</strain>
    </source>
</reference>
<keyword evidence="4 6" id="KW-0472">Membrane</keyword>
<dbReference type="Proteomes" id="UP001054902">
    <property type="component" value="Unassembled WGS sequence"/>
</dbReference>
<feature type="transmembrane region" description="Helical" evidence="6">
    <location>
        <begin position="318"/>
        <end position="337"/>
    </location>
</feature>
<feature type="transmembrane region" description="Helical" evidence="6">
    <location>
        <begin position="265"/>
        <end position="288"/>
    </location>
</feature>
<dbReference type="AlphaFoldDB" id="A0AAD3D1B4"/>
<dbReference type="GO" id="GO:0005886">
    <property type="term" value="C:plasma membrane"/>
    <property type="evidence" value="ECO:0007669"/>
    <property type="project" value="TreeGrafter"/>
</dbReference>
<feature type="transmembrane region" description="Helical" evidence="6">
    <location>
        <begin position="357"/>
        <end position="375"/>
    </location>
</feature>
<keyword evidence="3 6" id="KW-1133">Transmembrane helix</keyword>
<protein>
    <submittedName>
        <fullName evidence="7">Uncharacterized protein</fullName>
    </submittedName>
</protein>
<dbReference type="EMBL" id="BLLK01000051">
    <property type="protein sequence ID" value="GFH55873.1"/>
    <property type="molecule type" value="Genomic_DNA"/>
</dbReference>
<feature type="compositionally biased region" description="Polar residues" evidence="5">
    <location>
        <begin position="461"/>
        <end position="482"/>
    </location>
</feature>
<sequence>MAILRHQSFSEGFSEIFIERYQSCFEKYGQLSYDDFIKLCRDNTSTWGERWFSYSFAAIAPRISGSISLLSSAFILYIIYKSPQKLKSTYHRIMAAMSIYDIWSSSAIILGVLLFPKDDYHRDRYRWPDSWTRIGNVRTCEYEAFSYLCGSIASAQYIAALCLYYLCSLVFGIRKETIAKRIEWFLHLLPNANAWSFAFTMLALKMLNPTSYLPWCTAYLMHGYDIFMLELPPEERMYSACIHAGPDLCTQRGSREARKLLAKMVYIHMFCTYSIIAISLLAICFHVARVACQSKSAAKNSPELNADYLFRKQASKTVVMHSILYILSMTVPSIPGLLNAKGTPAPATVTRRSLPLVFTPLGGLFSMLTFVWGKIHGLRLLNPNMSRTDAFKSLFANAGVSDESVFFSNLELIDIQAQEDQAGRSIDEDDYDKMLRQQIANSKNSRKEVSSKNESNKSSVDDANNIDTPPNDNESIIVSSSSLTNGSGGMALSWGSSLWKMKNDEPKDNFYQDPNLGTDC</sequence>
<organism evidence="7 8">
    <name type="scientific">Chaetoceros tenuissimus</name>
    <dbReference type="NCBI Taxonomy" id="426638"/>
    <lineage>
        <taxon>Eukaryota</taxon>
        <taxon>Sar</taxon>
        <taxon>Stramenopiles</taxon>
        <taxon>Ochrophyta</taxon>
        <taxon>Bacillariophyta</taxon>
        <taxon>Coscinodiscophyceae</taxon>
        <taxon>Chaetocerotophycidae</taxon>
        <taxon>Chaetocerotales</taxon>
        <taxon>Chaetocerotaceae</taxon>
        <taxon>Chaetoceros</taxon>
    </lineage>
</organism>
<keyword evidence="2 6" id="KW-0812">Transmembrane</keyword>
<evidence type="ECO:0000256" key="2">
    <source>
        <dbReference type="ARBA" id="ARBA00022692"/>
    </source>
</evidence>
<evidence type="ECO:0000256" key="1">
    <source>
        <dbReference type="ARBA" id="ARBA00004141"/>
    </source>
</evidence>
<comment type="subcellular location">
    <subcellularLocation>
        <location evidence="1">Membrane</location>
        <topology evidence="1">Multi-pass membrane protein</topology>
    </subcellularLocation>
</comment>